<dbReference type="EMBL" id="LR743513">
    <property type="protein sequence ID" value="CAA2145593.1"/>
    <property type="molecule type" value="Genomic_DNA"/>
</dbReference>
<protein>
    <submittedName>
        <fullName evidence="2">Uncharacterized protein</fullName>
    </submittedName>
</protein>
<organism evidence="2">
    <name type="scientific">Methylobacterium bullatum</name>
    <dbReference type="NCBI Taxonomy" id="570505"/>
    <lineage>
        <taxon>Bacteria</taxon>
        <taxon>Pseudomonadati</taxon>
        <taxon>Pseudomonadota</taxon>
        <taxon>Alphaproteobacteria</taxon>
        <taxon>Hyphomicrobiales</taxon>
        <taxon>Methylobacteriaceae</taxon>
        <taxon>Methylobacterium</taxon>
    </lineage>
</organism>
<gene>
    <name evidence="2" type="ORF">MBLL_04720</name>
</gene>
<dbReference type="RefSeq" id="WP_339164279.1">
    <property type="nucleotide sequence ID" value="NZ_LR743513.1"/>
</dbReference>
<feature type="compositionally biased region" description="Low complexity" evidence="1">
    <location>
        <begin position="27"/>
        <end position="36"/>
    </location>
</feature>
<name>A0A679KDZ6_9HYPH</name>
<reference evidence="2" key="1">
    <citation type="submission" date="2019-12" db="EMBL/GenBank/DDBJ databases">
        <authorList>
            <person name="Cremers G."/>
        </authorList>
    </citation>
    <scope>NUCLEOTIDE SEQUENCE</scope>
    <source>
        <strain evidence="2">Mbul2</strain>
        <plasmid evidence="2">4</plasmid>
    </source>
</reference>
<evidence type="ECO:0000313" key="2">
    <source>
        <dbReference type="EMBL" id="CAA2145593.1"/>
    </source>
</evidence>
<dbReference type="AlphaFoldDB" id="A0A679KDZ6"/>
<feature type="region of interest" description="Disordered" evidence="1">
    <location>
        <begin position="1"/>
        <end position="52"/>
    </location>
</feature>
<geneLocation type="plasmid" evidence="2">
    <name>4</name>
</geneLocation>
<sequence>MSGDLFNAAGLPLPPIPSKPPRKAKKPSPAALAASGRLGGARRSRPTVRDRVGPTRDLVLGAVLAFPLHVNGRLVAEVTERLPHGYAPDLNKACARETAELHRKLVGQGIPKQSAWLCARTLLHHAVIKRIDDAHKEAGIL</sequence>
<proteinExistence type="predicted"/>
<evidence type="ECO:0000256" key="1">
    <source>
        <dbReference type="SAM" id="MobiDB-lite"/>
    </source>
</evidence>
<keyword evidence="2" id="KW-0614">Plasmid</keyword>
<accession>A0A679KDZ6</accession>